<feature type="compositionally biased region" description="Low complexity" evidence="10">
    <location>
        <begin position="122"/>
        <end position="147"/>
    </location>
</feature>
<evidence type="ECO:0000256" key="1">
    <source>
        <dbReference type="ARBA" id="ARBA00005993"/>
    </source>
</evidence>
<evidence type="ECO:0000256" key="3">
    <source>
        <dbReference type="ARBA" id="ARBA00022771"/>
    </source>
</evidence>
<evidence type="ECO:0000256" key="6">
    <source>
        <dbReference type="ARBA" id="ARBA00023125"/>
    </source>
</evidence>
<sequence>MDRSVRRHRQYVCKNKGGGLLEDNCPVDKTHRNQCRACRLQKCLDIGMNKDAVQHERGPRQSTMRKQMLLMNGLQQQRQQQRINNQNENQHNNGTKMPGQRGRLSIIRSHSRAAINPSSRFSIPPQLSTTIPTTSSSFTSSTSLFPPINIGTPTQFPPQPFPHPPPPQQLFAASAFLQGLALIEKQKRQNSLKRVKEEDEGGRRLSNDCQEGNNNKSTENVPNLIFSSSLNCSAAPSSSSNSSLTNPNRKESKEELTKLDIITKKLFNWANNLFIFAGTSNNNNFVNLPQEQLKGNKKSIDSRISNLPISPLYHGDIIAVFSSSLGRLLLLSSIEEGLLQKYQTNLIKSKTPLFSQIGRICLQLQQLNLDNIEWNLFRANLLLRDKYPQMAHLLLLNLSQHQQNIHSNKPLRHLQSCLLLSEIAQINVCLITKTLQEIFKNNFGEKINEGNLLENTETIEINCDTPHSENGTNNFVKNEGDSEGDLAKNNDEMFNTSNENNNNNNGRRRLAFSVCELVYEKQK</sequence>
<keyword evidence="2" id="KW-0479">Metal-binding</keyword>
<dbReference type="GO" id="GO:0003700">
    <property type="term" value="F:DNA-binding transcription factor activity"/>
    <property type="evidence" value="ECO:0007669"/>
    <property type="project" value="InterPro"/>
</dbReference>
<evidence type="ECO:0000259" key="11">
    <source>
        <dbReference type="PROSITE" id="PS51030"/>
    </source>
</evidence>
<dbReference type="PANTHER" id="PTHR24083">
    <property type="entry name" value="NUCLEAR HORMONE RECEPTOR"/>
    <property type="match status" value="1"/>
</dbReference>
<dbReference type="InterPro" id="IPR050274">
    <property type="entry name" value="Nuclear_hormone_rcpt_NR2"/>
</dbReference>
<dbReference type="InterPro" id="IPR001628">
    <property type="entry name" value="Znf_hrmn_rcpt"/>
</dbReference>
<proteinExistence type="inferred from homology"/>
<feature type="compositionally biased region" description="Pro residues" evidence="10">
    <location>
        <begin position="155"/>
        <end position="166"/>
    </location>
</feature>
<dbReference type="PROSITE" id="PS51030">
    <property type="entry name" value="NUCLEAR_REC_DBD_2"/>
    <property type="match status" value="1"/>
</dbReference>
<dbReference type="WBParaSite" id="scf7180000422629.g9342">
    <property type="protein sequence ID" value="scf7180000422629.g9342"/>
    <property type="gene ID" value="scf7180000422629.g9342"/>
</dbReference>
<feature type="compositionally biased region" description="Polar residues" evidence="10">
    <location>
        <begin position="207"/>
        <end position="221"/>
    </location>
</feature>
<keyword evidence="12" id="KW-1185">Reference proteome</keyword>
<dbReference type="SMART" id="SM00399">
    <property type="entry name" value="ZnF_C4"/>
    <property type="match status" value="1"/>
</dbReference>
<keyword evidence="4" id="KW-0862">Zinc</keyword>
<keyword evidence="5" id="KW-0805">Transcription regulation</keyword>
<dbReference type="Gene3D" id="3.30.50.10">
    <property type="entry name" value="Erythroid Transcription Factor GATA-1, subunit A"/>
    <property type="match status" value="1"/>
</dbReference>
<evidence type="ECO:0000256" key="8">
    <source>
        <dbReference type="ARBA" id="ARBA00023170"/>
    </source>
</evidence>
<reference evidence="13" key="1">
    <citation type="submission" date="2022-11" db="UniProtKB">
        <authorList>
            <consortium name="WormBaseParasite"/>
        </authorList>
    </citation>
    <scope>IDENTIFICATION</scope>
</reference>
<evidence type="ECO:0000256" key="10">
    <source>
        <dbReference type="SAM" id="MobiDB-lite"/>
    </source>
</evidence>
<feature type="compositionally biased region" description="Low complexity" evidence="10">
    <location>
        <begin position="76"/>
        <end position="93"/>
    </location>
</feature>
<protein>
    <submittedName>
        <fullName evidence="13">Nuclear receptor domain-containing protein</fullName>
    </submittedName>
</protein>
<keyword evidence="7" id="KW-0804">Transcription</keyword>
<comment type="similarity">
    <text evidence="1">Belongs to the nuclear hormone receptor family.</text>
</comment>
<evidence type="ECO:0000256" key="9">
    <source>
        <dbReference type="ARBA" id="ARBA00023242"/>
    </source>
</evidence>
<feature type="compositionally biased region" description="Basic and acidic residues" evidence="10">
    <location>
        <begin position="194"/>
        <end position="206"/>
    </location>
</feature>
<name>A0A915NYG8_9BILA</name>
<dbReference type="AlphaFoldDB" id="A0A915NYG8"/>
<dbReference type="SUPFAM" id="SSF57716">
    <property type="entry name" value="Glucocorticoid receptor-like (DNA-binding domain)"/>
    <property type="match status" value="1"/>
</dbReference>
<feature type="region of interest" description="Disordered" evidence="10">
    <location>
        <begin position="76"/>
        <end position="101"/>
    </location>
</feature>
<dbReference type="InterPro" id="IPR013088">
    <property type="entry name" value="Znf_NHR/GATA"/>
</dbReference>
<evidence type="ECO:0000313" key="12">
    <source>
        <dbReference type="Proteomes" id="UP000887560"/>
    </source>
</evidence>
<accession>A0A915NYG8</accession>
<feature type="region of interest" description="Disordered" evidence="10">
    <location>
        <begin position="465"/>
        <end position="486"/>
    </location>
</feature>
<evidence type="ECO:0000256" key="4">
    <source>
        <dbReference type="ARBA" id="ARBA00022833"/>
    </source>
</evidence>
<evidence type="ECO:0000313" key="13">
    <source>
        <dbReference type="WBParaSite" id="scf7180000422629.g9342"/>
    </source>
</evidence>
<dbReference type="Pfam" id="PF00105">
    <property type="entry name" value="zf-C4"/>
    <property type="match status" value="1"/>
</dbReference>
<feature type="region of interest" description="Disordered" evidence="10">
    <location>
        <begin position="113"/>
        <end position="166"/>
    </location>
</feature>
<feature type="region of interest" description="Disordered" evidence="10">
    <location>
        <begin position="187"/>
        <end position="221"/>
    </location>
</feature>
<dbReference type="GO" id="GO:0043565">
    <property type="term" value="F:sequence-specific DNA binding"/>
    <property type="evidence" value="ECO:0007669"/>
    <property type="project" value="InterPro"/>
</dbReference>
<feature type="domain" description="Nuclear receptor" evidence="11">
    <location>
        <begin position="1"/>
        <end position="55"/>
    </location>
</feature>
<keyword evidence="9" id="KW-0539">Nucleus</keyword>
<organism evidence="12 13">
    <name type="scientific">Meloidogyne floridensis</name>
    <dbReference type="NCBI Taxonomy" id="298350"/>
    <lineage>
        <taxon>Eukaryota</taxon>
        <taxon>Metazoa</taxon>
        <taxon>Ecdysozoa</taxon>
        <taxon>Nematoda</taxon>
        <taxon>Chromadorea</taxon>
        <taxon>Rhabditida</taxon>
        <taxon>Tylenchina</taxon>
        <taxon>Tylenchomorpha</taxon>
        <taxon>Tylenchoidea</taxon>
        <taxon>Meloidogynidae</taxon>
        <taxon>Meloidogyninae</taxon>
        <taxon>Meloidogyne</taxon>
    </lineage>
</organism>
<evidence type="ECO:0000256" key="2">
    <source>
        <dbReference type="ARBA" id="ARBA00022723"/>
    </source>
</evidence>
<evidence type="ECO:0000256" key="7">
    <source>
        <dbReference type="ARBA" id="ARBA00023163"/>
    </source>
</evidence>
<keyword evidence="8" id="KW-0675">Receptor</keyword>
<keyword evidence="6" id="KW-0238">DNA-binding</keyword>
<dbReference type="Proteomes" id="UP000887560">
    <property type="component" value="Unplaced"/>
</dbReference>
<dbReference type="GO" id="GO:0008270">
    <property type="term" value="F:zinc ion binding"/>
    <property type="evidence" value="ECO:0007669"/>
    <property type="project" value="UniProtKB-KW"/>
</dbReference>
<evidence type="ECO:0000256" key="5">
    <source>
        <dbReference type="ARBA" id="ARBA00023015"/>
    </source>
</evidence>
<keyword evidence="3" id="KW-0863">Zinc-finger</keyword>